<organism evidence="1 2">
    <name type="scientific">Zestosphaera tikiterensis</name>
    <dbReference type="NCBI Taxonomy" id="1973259"/>
    <lineage>
        <taxon>Archaea</taxon>
        <taxon>Thermoproteota</taxon>
        <taxon>Thermoprotei</taxon>
        <taxon>Desulfurococcales</taxon>
        <taxon>Desulfurococcaceae</taxon>
        <taxon>Zestosphaera</taxon>
    </lineage>
</organism>
<evidence type="ECO:0000313" key="2">
    <source>
        <dbReference type="Proteomes" id="UP000244093"/>
    </source>
</evidence>
<proteinExistence type="predicted"/>
<sequence>MVFEYYSLREWIDERLPKAKLEELGLKWVAYRVLASSFLITCLHHPYLYSTPAFWEPSFTT</sequence>
<reference evidence="1 2" key="1">
    <citation type="journal article" date="2018" name="Syst. Appl. Microbiol.">
        <title>A new symbiotic nanoarchaeote (Candidatus Nanoclepta minutus) and its host (Zestosphaera tikiterensis gen. nov., sp. nov.) from a New Zealand hot spring.</title>
        <authorList>
            <person name="St John E."/>
            <person name="Liu Y."/>
            <person name="Podar M."/>
            <person name="Stott M.B."/>
            <person name="Meneghin J."/>
            <person name="Chen Z."/>
            <person name="Lagutin K."/>
            <person name="Mitchell K."/>
            <person name="Reysenbach A.L."/>
        </authorList>
    </citation>
    <scope>NUCLEOTIDE SEQUENCE [LARGE SCALE GENOMIC DNA]</scope>
    <source>
        <strain evidence="1">NZ3</strain>
    </source>
</reference>
<dbReference type="EMBL" id="NBVN01000004">
    <property type="protein sequence ID" value="PUA32551.1"/>
    <property type="molecule type" value="Genomic_DNA"/>
</dbReference>
<evidence type="ECO:0000313" key="1">
    <source>
        <dbReference type="EMBL" id="PUA32551.1"/>
    </source>
</evidence>
<name>A0A2R7Y4T3_9CREN</name>
<gene>
    <name evidence="1" type="ORF">B7O98_07850</name>
</gene>
<comment type="caution">
    <text evidence="1">The sequence shown here is derived from an EMBL/GenBank/DDBJ whole genome shotgun (WGS) entry which is preliminary data.</text>
</comment>
<protein>
    <submittedName>
        <fullName evidence="1">Uncharacterized protein</fullName>
    </submittedName>
</protein>
<accession>A0A2R7Y4T3</accession>
<dbReference type="Proteomes" id="UP000244093">
    <property type="component" value="Unassembled WGS sequence"/>
</dbReference>
<dbReference type="AlphaFoldDB" id="A0A2R7Y4T3"/>